<dbReference type="NCBIfam" id="TIGR01509">
    <property type="entry name" value="HAD-SF-IA-v3"/>
    <property type="match status" value="1"/>
</dbReference>
<dbReference type="PANTHER" id="PTHR18901:SF38">
    <property type="entry name" value="PSEUDOURIDINE-5'-PHOSPHATASE"/>
    <property type="match status" value="1"/>
</dbReference>
<dbReference type="Gene3D" id="3.40.50.1000">
    <property type="entry name" value="HAD superfamily/HAD-like"/>
    <property type="match status" value="1"/>
</dbReference>
<dbReference type="SFLD" id="SFLDS00003">
    <property type="entry name" value="Haloacid_Dehalogenase"/>
    <property type="match status" value="1"/>
</dbReference>
<proteinExistence type="predicted"/>
<evidence type="ECO:0000313" key="1">
    <source>
        <dbReference type="EMBL" id="GAA5062060.1"/>
    </source>
</evidence>
<gene>
    <name evidence="1" type="ORF">GCM10023318_45330</name>
</gene>
<dbReference type="SUPFAM" id="SSF56784">
    <property type="entry name" value="HAD-like"/>
    <property type="match status" value="1"/>
</dbReference>
<dbReference type="Pfam" id="PF00702">
    <property type="entry name" value="Hydrolase"/>
    <property type="match status" value="1"/>
</dbReference>
<reference evidence="2" key="1">
    <citation type="journal article" date="2019" name="Int. J. Syst. Evol. Microbiol.">
        <title>The Global Catalogue of Microorganisms (GCM) 10K type strain sequencing project: providing services to taxonomists for standard genome sequencing and annotation.</title>
        <authorList>
            <consortium name="The Broad Institute Genomics Platform"/>
            <consortium name="The Broad Institute Genome Sequencing Center for Infectious Disease"/>
            <person name="Wu L."/>
            <person name="Ma J."/>
        </authorList>
    </citation>
    <scope>NUCLEOTIDE SEQUENCE [LARGE SCALE GENOMIC DNA]</scope>
    <source>
        <strain evidence="2">JCM 18298</strain>
    </source>
</reference>
<dbReference type="Gene3D" id="1.10.150.240">
    <property type="entry name" value="Putative phosphatase, domain 2"/>
    <property type="match status" value="1"/>
</dbReference>
<dbReference type="SFLD" id="SFLDG01129">
    <property type="entry name" value="C1.5:_HAD__Beta-PGM__Phosphata"/>
    <property type="match status" value="1"/>
</dbReference>
<dbReference type="PRINTS" id="PR00413">
    <property type="entry name" value="HADHALOGNASE"/>
</dbReference>
<dbReference type="InterPro" id="IPR036412">
    <property type="entry name" value="HAD-like_sf"/>
</dbReference>
<keyword evidence="2" id="KW-1185">Reference proteome</keyword>
<accession>A0ABP9KMR7</accession>
<dbReference type="PANTHER" id="PTHR18901">
    <property type="entry name" value="2-DEOXYGLUCOSE-6-PHOSPHATE PHOSPHATASE 2"/>
    <property type="match status" value="1"/>
</dbReference>
<evidence type="ECO:0000313" key="2">
    <source>
        <dbReference type="Proteomes" id="UP001500603"/>
    </source>
</evidence>
<dbReference type="EMBL" id="BAABJM010000004">
    <property type="protein sequence ID" value="GAA5062060.1"/>
    <property type="molecule type" value="Genomic_DNA"/>
</dbReference>
<dbReference type="RefSeq" id="WP_345497679.1">
    <property type="nucleotide sequence ID" value="NZ_BAABJM010000004.1"/>
</dbReference>
<sequence length="216" mass="23197">MSVVAVVFDMDGVLVDSEPVWERVRRAYVADRGGQWKDDTQRRLMGMSTKEWSEYLSGELGVDASPETVAREVIEQMAAHYDRELPLLPGAVAAVRRISARWPLAVASSSPRALIDVVLRDADLVDSFTVTLSTEEVQHGKPSPEVYLAAAEALGHGPESCAAVEDSSNGIRAAHGAGLLVIGIPSSDYPLDSDAATMVTHTITSLDQLTPELIEG</sequence>
<dbReference type="SFLD" id="SFLDG01135">
    <property type="entry name" value="C1.5.6:_HAD__Beta-PGM__Phospha"/>
    <property type="match status" value="1"/>
</dbReference>
<dbReference type="CDD" id="cd07505">
    <property type="entry name" value="HAD_BPGM-like"/>
    <property type="match status" value="1"/>
</dbReference>
<dbReference type="InterPro" id="IPR023198">
    <property type="entry name" value="PGP-like_dom2"/>
</dbReference>
<organism evidence="1 2">
    <name type="scientific">Nocardia callitridis</name>
    <dbReference type="NCBI Taxonomy" id="648753"/>
    <lineage>
        <taxon>Bacteria</taxon>
        <taxon>Bacillati</taxon>
        <taxon>Actinomycetota</taxon>
        <taxon>Actinomycetes</taxon>
        <taxon>Mycobacteriales</taxon>
        <taxon>Nocardiaceae</taxon>
        <taxon>Nocardia</taxon>
    </lineage>
</organism>
<dbReference type="InterPro" id="IPR006439">
    <property type="entry name" value="HAD-SF_hydro_IA"/>
</dbReference>
<comment type="caution">
    <text evidence="1">The sequence shown here is derived from an EMBL/GenBank/DDBJ whole genome shotgun (WGS) entry which is preliminary data.</text>
</comment>
<protein>
    <submittedName>
        <fullName evidence="1">HAD family phosphatase</fullName>
    </submittedName>
</protein>
<dbReference type="Proteomes" id="UP001500603">
    <property type="component" value="Unassembled WGS sequence"/>
</dbReference>
<name>A0ABP9KMR7_9NOCA</name>
<dbReference type="InterPro" id="IPR023214">
    <property type="entry name" value="HAD_sf"/>
</dbReference>